<keyword evidence="1" id="KW-0812">Transmembrane</keyword>
<sequence length="132" mass="14640">MSDEIAVASLLMAIIAILYGAWYPEIVKAVNLDIPKHDKAINFGIAKNTLRGKCLPLLLLSVLTAAIFTPSLISIISHSLSIVRDYGIDSLFKYNAVKTAFCVVIASCFLISLQMIYLTISLFKKYKKLNRN</sequence>
<protein>
    <submittedName>
        <fullName evidence="2">Uncharacterized protein</fullName>
    </submittedName>
</protein>
<evidence type="ECO:0000313" key="2">
    <source>
        <dbReference type="EMBL" id="MER0127847.1"/>
    </source>
</evidence>
<proteinExistence type="predicted"/>
<keyword evidence="3" id="KW-1185">Reference proteome</keyword>
<accession>A0ABV1PSL4</accession>
<evidence type="ECO:0000256" key="1">
    <source>
        <dbReference type="SAM" id="Phobius"/>
    </source>
</evidence>
<keyword evidence="1" id="KW-1133">Transmembrane helix</keyword>
<feature type="transmembrane region" description="Helical" evidence="1">
    <location>
        <begin position="57"/>
        <end position="76"/>
    </location>
</feature>
<dbReference type="RefSeq" id="WP_325938416.1">
    <property type="nucleotide sequence ID" value="NZ_JALLMW010000001.1"/>
</dbReference>
<gene>
    <name evidence="2" type="ORF">ABQG75_19130</name>
</gene>
<feature type="transmembrane region" description="Helical" evidence="1">
    <location>
        <begin position="6"/>
        <end position="23"/>
    </location>
</feature>
<name>A0ABV1PSL4_9ENTR</name>
<reference evidence="2 3" key="1">
    <citation type="submission" date="2024-06" db="EMBL/GenBank/DDBJ databases">
        <title>Fanconibacter daqui strain Q02 whole shotgun sequencing project.</title>
        <authorList>
            <person name="Rodrigues J.W.A."/>
            <person name="Viana L.C."/>
            <person name="Vieira E.C."/>
            <person name="Souza F.O.L."/>
            <person name="Alegria O.C."/>
            <person name="Patroca S."/>
            <person name="Cruz A.C.R."/>
            <person name="Nunes A.R.C."/>
        </authorList>
    </citation>
    <scope>NUCLEOTIDE SEQUENCE [LARGE SCALE GENOMIC DNA]</scope>
    <source>
        <strain evidence="2 3">Q02</strain>
    </source>
</reference>
<feature type="transmembrane region" description="Helical" evidence="1">
    <location>
        <begin position="96"/>
        <end position="123"/>
    </location>
</feature>
<dbReference type="EMBL" id="JBEHGX010000013">
    <property type="protein sequence ID" value="MER0127847.1"/>
    <property type="molecule type" value="Genomic_DNA"/>
</dbReference>
<evidence type="ECO:0000313" key="3">
    <source>
        <dbReference type="Proteomes" id="UP001447374"/>
    </source>
</evidence>
<keyword evidence="1" id="KW-0472">Membrane</keyword>
<comment type="caution">
    <text evidence="2">The sequence shown here is derived from an EMBL/GenBank/DDBJ whole genome shotgun (WGS) entry which is preliminary data.</text>
</comment>
<dbReference type="Proteomes" id="UP001447374">
    <property type="component" value="Unassembled WGS sequence"/>
</dbReference>
<organism evidence="2 3">
    <name type="scientific">Franconibacter daqui</name>
    <dbReference type="NCBI Taxonomy" id="2047724"/>
    <lineage>
        <taxon>Bacteria</taxon>
        <taxon>Pseudomonadati</taxon>
        <taxon>Pseudomonadota</taxon>
        <taxon>Gammaproteobacteria</taxon>
        <taxon>Enterobacterales</taxon>
        <taxon>Enterobacteriaceae</taxon>
        <taxon>Franconibacter</taxon>
    </lineage>
</organism>